<accession>A0ABD2C3U5</accession>
<gene>
    <name evidence="1" type="ORF">V1477_011099</name>
</gene>
<keyword evidence="2" id="KW-1185">Reference proteome</keyword>
<evidence type="ECO:0008006" key="3">
    <source>
        <dbReference type="Google" id="ProtNLM"/>
    </source>
</evidence>
<dbReference type="EMBL" id="JAYRBN010000061">
    <property type="protein sequence ID" value="KAL2739710.1"/>
    <property type="molecule type" value="Genomic_DNA"/>
</dbReference>
<dbReference type="Proteomes" id="UP001607303">
    <property type="component" value="Unassembled WGS sequence"/>
</dbReference>
<reference evidence="1 2" key="1">
    <citation type="journal article" date="2024" name="Ann. Entomol. Soc. Am.">
        <title>Genomic analyses of the southern and eastern yellowjacket wasps (Hymenoptera: Vespidae) reveal evolutionary signatures of social life.</title>
        <authorList>
            <person name="Catto M.A."/>
            <person name="Caine P.B."/>
            <person name="Orr S.E."/>
            <person name="Hunt B.G."/>
            <person name="Goodisman M.A.D."/>
        </authorList>
    </citation>
    <scope>NUCLEOTIDE SEQUENCE [LARGE SCALE GENOMIC DNA]</scope>
    <source>
        <strain evidence="1">232</strain>
        <tissue evidence="1">Head and thorax</tissue>
    </source>
</reference>
<name>A0ABD2C3U5_VESMC</name>
<protein>
    <recommendedName>
        <fullName evidence="3">Secreted protein</fullName>
    </recommendedName>
</protein>
<comment type="caution">
    <text evidence="1">The sequence shown here is derived from an EMBL/GenBank/DDBJ whole genome shotgun (WGS) entry which is preliminary data.</text>
</comment>
<organism evidence="1 2">
    <name type="scientific">Vespula maculifrons</name>
    <name type="common">Eastern yellow jacket</name>
    <name type="synonym">Wasp</name>
    <dbReference type="NCBI Taxonomy" id="7453"/>
    <lineage>
        <taxon>Eukaryota</taxon>
        <taxon>Metazoa</taxon>
        <taxon>Ecdysozoa</taxon>
        <taxon>Arthropoda</taxon>
        <taxon>Hexapoda</taxon>
        <taxon>Insecta</taxon>
        <taxon>Pterygota</taxon>
        <taxon>Neoptera</taxon>
        <taxon>Endopterygota</taxon>
        <taxon>Hymenoptera</taxon>
        <taxon>Apocrita</taxon>
        <taxon>Aculeata</taxon>
        <taxon>Vespoidea</taxon>
        <taxon>Vespidae</taxon>
        <taxon>Vespinae</taxon>
        <taxon>Vespula</taxon>
    </lineage>
</organism>
<dbReference type="AlphaFoldDB" id="A0ABD2C3U5"/>
<evidence type="ECO:0000313" key="2">
    <source>
        <dbReference type="Proteomes" id="UP001607303"/>
    </source>
</evidence>
<evidence type="ECO:0000313" key="1">
    <source>
        <dbReference type="EMBL" id="KAL2739710.1"/>
    </source>
</evidence>
<proteinExistence type="predicted"/>
<sequence length="115" mass="12922">MMSTKSNFSLTLTITGSVFLCIPASERRSSHRIRFLQWGCLATSDDNKIGPSTDFDSPYRDTWLQAMITKSDLRPTLTVTSSVLLCITRSVHRSSGRVSFLQISTKTSKLYCHRA</sequence>